<dbReference type="Pfam" id="PF13673">
    <property type="entry name" value="Acetyltransf_10"/>
    <property type="match status" value="1"/>
</dbReference>
<reference evidence="2" key="1">
    <citation type="submission" date="2019-02" db="EMBL/GenBank/DDBJ databases">
        <authorList>
            <person name="Gruber-Vodicka R. H."/>
            <person name="Seah K. B. B."/>
        </authorList>
    </citation>
    <scope>NUCLEOTIDE SEQUENCE</scope>
    <source>
        <strain evidence="2">BECK_S127</strain>
    </source>
</reference>
<sequence length="166" mass="18819">MRADSQKYVFPIQQGMQNHEVDIIEGSPTPNEYNLLRKAVGWHCIDPGRTEVALRNSLFSVYARRENQVVGFGRVVGDYSIYFYVQDILVSPKHQRKGIGHGIMKRLMEYCDSHASAESGACIGLMAAPGLSAFYHRYGFQFLSDGSLFMCSWRQARLMGVDRMGR</sequence>
<dbReference type="SUPFAM" id="SSF55729">
    <property type="entry name" value="Acyl-CoA N-acyltransferases (Nat)"/>
    <property type="match status" value="1"/>
</dbReference>
<organism evidence="2">
    <name type="scientific">Candidatus Kentrum sp. SD</name>
    <dbReference type="NCBI Taxonomy" id="2126332"/>
    <lineage>
        <taxon>Bacteria</taxon>
        <taxon>Pseudomonadati</taxon>
        <taxon>Pseudomonadota</taxon>
        <taxon>Gammaproteobacteria</taxon>
        <taxon>Candidatus Kentrum</taxon>
    </lineage>
</organism>
<dbReference type="EMBL" id="CAADHB010000001">
    <property type="protein sequence ID" value="VFK77784.1"/>
    <property type="molecule type" value="Genomic_DNA"/>
</dbReference>
<dbReference type="Gene3D" id="3.40.630.30">
    <property type="match status" value="1"/>
</dbReference>
<dbReference type="InterPro" id="IPR053144">
    <property type="entry name" value="Acetyltransferase_Butenolide"/>
</dbReference>
<dbReference type="InterPro" id="IPR000182">
    <property type="entry name" value="GNAT_dom"/>
</dbReference>
<evidence type="ECO:0000313" key="2">
    <source>
        <dbReference type="EMBL" id="VFK77784.1"/>
    </source>
</evidence>
<dbReference type="AlphaFoldDB" id="A0A451BHM1"/>
<evidence type="ECO:0000259" key="1">
    <source>
        <dbReference type="PROSITE" id="PS51186"/>
    </source>
</evidence>
<name>A0A451BHM1_9GAMM</name>
<dbReference type="GO" id="GO:0016747">
    <property type="term" value="F:acyltransferase activity, transferring groups other than amino-acyl groups"/>
    <property type="evidence" value="ECO:0007669"/>
    <property type="project" value="InterPro"/>
</dbReference>
<dbReference type="PANTHER" id="PTHR43233:SF1">
    <property type="entry name" value="FAMILY N-ACETYLTRANSFERASE, PUTATIVE (AFU_ORTHOLOGUE AFUA_6G03350)-RELATED"/>
    <property type="match status" value="1"/>
</dbReference>
<protein>
    <submittedName>
        <fullName evidence="2">Acetyltransferase (GNAT) domain-containing protein</fullName>
    </submittedName>
</protein>
<gene>
    <name evidence="2" type="ORF">BECKSD772D_GA0070982_1001113</name>
</gene>
<dbReference type="CDD" id="cd04301">
    <property type="entry name" value="NAT_SF"/>
    <property type="match status" value="1"/>
</dbReference>
<feature type="domain" description="N-acetyltransferase" evidence="1">
    <location>
        <begin position="19"/>
        <end position="166"/>
    </location>
</feature>
<dbReference type="PANTHER" id="PTHR43233">
    <property type="entry name" value="FAMILY N-ACETYLTRANSFERASE, PUTATIVE (AFU_ORTHOLOGUE AFUA_6G03350)-RELATED"/>
    <property type="match status" value="1"/>
</dbReference>
<dbReference type="InterPro" id="IPR016181">
    <property type="entry name" value="Acyl_CoA_acyltransferase"/>
</dbReference>
<dbReference type="PROSITE" id="PS51186">
    <property type="entry name" value="GNAT"/>
    <property type="match status" value="1"/>
</dbReference>
<proteinExistence type="predicted"/>
<keyword evidence="2" id="KW-0808">Transferase</keyword>
<accession>A0A451BHM1</accession>